<dbReference type="EMBL" id="FNYE01000036">
    <property type="protein sequence ID" value="SEK06000.1"/>
    <property type="molecule type" value="Genomic_DNA"/>
</dbReference>
<dbReference type="Pfam" id="PF07992">
    <property type="entry name" value="Pyr_redox_2"/>
    <property type="match status" value="1"/>
</dbReference>
<sequence>MTDTRCDLLIVGAGPAGMAAACEARERGLSVIVADEGHAPGGQIYRDVSTSPLRSIAALGKDYAAGRPLIEHFFACGAQYLPHTLVWQIGREERTGATEAVAMLTRGNAADAGNAHGLDHASGTLAVHARAVLLATGAQERPWPIRGWTLPGVMGVGAAQTALKSAGLVPCAQTVLVGSGPLLWLFGSQLLEAGRRIAAIVDTTPPDAHTKALRHLPRALRAADYLLKGWRMMRAVRRAGIAIHHHALDVEIIGDTRAGAVRFVDGAGNARQIEASLMLLHQGVIPSTNLARATGCAHEWDARTACWHPQTDAWGRSSVADVWIAGDGAGIGGAQAAAFAGTLAALDVAAQLGALDTLTRDRASRAPRAALNHHLAVRPLLDALYTPPPASRLPTDEVIVCRCEEVTAGEIRRIAARGCTGPNQMKAFSRCGMGPCQGRLCGTTVGELIAHAQARDPADVGYYRIRAPVKPVTIAQLAQAMPVDTDVARGEFPS</sequence>
<name>A0A1H7E353_9BURK</name>
<dbReference type="PANTHER" id="PTHR42949:SF3">
    <property type="entry name" value="ANAEROBIC GLYCEROL-3-PHOSPHATE DEHYDROGENASE SUBUNIT B"/>
    <property type="match status" value="1"/>
</dbReference>
<feature type="domain" description="FAD/NAD(P)-binding" evidence="2">
    <location>
        <begin position="7"/>
        <end position="339"/>
    </location>
</feature>
<proteinExistence type="predicted"/>
<organism evidence="4 5">
    <name type="scientific">Paraburkholderia diazotrophica</name>
    <dbReference type="NCBI Taxonomy" id="667676"/>
    <lineage>
        <taxon>Bacteria</taxon>
        <taxon>Pseudomonadati</taxon>
        <taxon>Pseudomonadota</taxon>
        <taxon>Betaproteobacteria</taxon>
        <taxon>Burkholderiales</taxon>
        <taxon>Burkholderiaceae</taxon>
        <taxon>Paraburkholderia</taxon>
    </lineage>
</organism>
<accession>A0A1H7E353</accession>
<dbReference type="PROSITE" id="PS51257">
    <property type="entry name" value="PROKAR_LIPOPROTEIN"/>
    <property type="match status" value="1"/>
</dbReference>
<dbReference type="InterPro" id="IPR041117">
    <property type="entry name" value="SoxA_A3"/>
</dbReference>
<dbReference type="AlphaFoldDB" id="A0A1H7E353"/>
<reference evidence="5" key="1">
    <citation type="submission" date="2016-10" db="EMBL/GenBank/DDBJ databases">
        <authorList>
            <person name="Varghese N."/>
            <person name="Submissions S."/>
        </authorList>
    </citation>
    <scope>NUCLEOTIDE SEQUENCE [LARGE SCALE GENOMIC DNA]</scope>
    <source>
        <strain evidence="5">LMG 26031</strain>
    </source>
</reference>
<dbReference type="InterPro" id="IPR051691">
    <property type="entry name" value="Metab_Enz_Cyan_OpOx_G3PDH"/>
</dbReference>
<evidence type="ECO:0000256" key="1">
    <source>
        <dbReference type="ARBA" id="ARBA00023002"/>
    </source>
</evidence>
<dbReference type="STRING" id="667676.SAMN05192539_103619"/>
<dbReference type="InterPro" id="IPR023753">
    <property type="entry name" value="FAD/NAD-binding_dom"/>
</dbReference>
<dbReference type="Proteomes" id="UP000198866">
    <property type="component" value="Unassembled WGS sequence"/>
</dbReference>
<gene>
    <name evidence="4" type="ORF">SAMN05192539_103619</name>
</gene>
<dbReference type="Gene3D" id="3.50.50.60">
    <property type="entry name" value="FAD/NAD(P)-binding domain"/>
    <property type="match status" value="3"/>
</dbReference>
<dbReference type="Gene3D" id="1.10.10.1100">
    <property type="entry name" value="BFD-like [2Fe-2S]-binding domain"/>
    <property type="match status" value="1"/>
</dbReference>
<dbReference type="OrthoDB" id="9801699at2"/>
<evidence type="ECO:0000313" key="4">
    <source>
        <dbReference type="EMBL" id="SEK06000.1"/>
    </source>
</evidence>
<evidence type="ECO:0000313" key="5">
    <source>
        <dbReference type="Proteomes" id="UP000198866"/>
    </source>
</evidence>
<dbReference type="PANTHER" id="PTHR42949">
    <property type="entry name" value="ANAEROBIC GLYCEROL-3-PHOSPHATE DEHYDROGENASE SUBUNIT B"/>
    <property type="match status" value="1"/>
</dbReference>
<evidence type="ECO:0000259" key="3">
    <source>
        <dbReference type="Pfam" id="PF17806"/>
    </source>
</evidence>
<dbReference type="InterPro" id="IPR041854">
    <property type="entry name" value="BFD-like_2Fe2S-bd_dom_sf"/>
</dbReference>
<keyword evidence="5" id="KW-1185">Reference proteome</keyword>
<dbReference type="PRINTS" id="PR00368">
    <property type="entry name" value="FADPNR"/>
</dbReference>
<keyword evidence="1" id="KW-0560">Oxidoreductase</keyword>
<dbReference type="InterPro" id="IPR017224">
    <property type="entry name" value="Opine_Oxase_asu/HCN_bsu"/>
</dbReference>
<dbReference type="Pfam" id="PF17806">
    <property type="entry name" value="SO_alpha_A3"/>
    <property type="match status" value="1"/>
</dbReference>
<dbReference type="GO" id="GO:0016491">
    <property type="term" value="F:oxidoreductase activity"/>
    <property type="evidence" value="ECO:0007669"/>
    <property type="project" value="UniProtKB-KW"/>
</dbReference>
<dbReference type="CDD" id="cd19946">
    <property type="entry name" value="GlpA-like_Fer2_BFD-like"/>
    <property type="match status" value="1"/>
</dbReference>
<dbReference type="PIRSF" id="PIRSF037495">
    <property type="entry name" value="Opine_OX_OoxA/HcnB"/>
    <property type="match status" value="1"/>
</dbReference>
<evidence type="ECO:0000259" key="2">
    <source>
        <dbReference type="Pfam" id="PF07992"/>
    </source>
</evidence>
<dbReference type="SUPFAM" id="SSF51905">
    <property type="entry name" value="FAD/NAD(P)-binding domain"/>
    <property type="match status" value="1"/>
</dbReference>
<feature type="domain" description="SoxA A3" evidence="3">
    <location>
        <begin position="400"/>
        <end position="478"/>
    </location>
</feature>
<dbReference type="PRINTS" id="PR00411">
    <property type="entry name" value="PNDRDTASEI"/>
</dbReference>
<dbReference type="InterPro" id="IPR036188">
    <property type="entry name" value="FAD/NAD-bd_sf"/>
</dbReference>
<protein>
    <submittedName>
        <fullName evidence="4">Thioredoxin reductase</fullName>
    </submittedName>
</protein>
<dbReference type="RefSeq" id="WP_090872301.1">
    <property type="nucleotide sequence ID" value="NZ_FNYE01000036.1"/>
</dbReference>